<evidence type="ECO:0000256" key="6">
    <source>
        <dbReference type="ARBA" id="ARBA00022448"/>
    </source>
</evidence>
<dbReference type="Pfam" id="PF07714">
    <property type="entry name" value="PK_Tyr_Ser-Thr"/>
    <property type="match status" value="1"/>
</dbReference>
<dbReference type="Pfam" id="PF00462">
    <property type="entry name" value="Glutaredoxin"/>
    <property type="match status" value="1"/>
</dbReference>
<keyword evidence="8" id="KW-0808">Transferase</keyword>
<evidence type="ECO:0000256" key="7">
    <source>
        <dbReference type="ARBA" id="ARBA00022553"/>
    </source>
</evidence>
<evidence type="ECO:0000256" key="27">
    <source>
        <dbReference type="ARBA" id="ARBA00023170"/>
    </source>
</evidence>
<dbReference type="InterPro" id="IPR001628">
    <property type="entry name" value="Znf_hrmn_rcpt"/>
</dbReference>
<evidence type="ECO:0000256" key="22">
    <source>
        <dbReference type="ARBA" id="ARBA00023125"/>
    </source>
</evidence>
<dbReference type="CDD" id="cd06961">
    <property type="entry name" value="NR_DBD_TR"/>
    <property type="match status" value="1"/>
</dbReference>
<dbReference type="SMART" id="SM00261">
    <property type="entry name" value="FU"/>
    <property type="match status" value="1"/>
</dbReference>
<keyword evidence="17" id="KW-0862">Zinc</keyword>
<evidence type="ECO:0000256" key="14">
    <source>
        <dbReference type="ARBA" id="ARBA00022741"/>
    </source>
</evidence>
<keyword evidence="24" id="KW-0829">Tyrosine-protein kinase</keyword>
<feature type="domain" description="Fibronectin type-III" evidence="37">
    <location>
        <begin position="723"/>
        <end position="815"/>
    </location>
</feature>
<dbReference type="SMART" id="SM00060">
    <property type="entry name" value="FN3"/>
    <property type="match status" value="1"/>
</dbReference>
<evidence type="ECO:0000256" key="23">
    <source>
        <dbReference type="ARBA" id="ARBA00023136"/>
    </source>
</evidence>
<accession>A0AA39IE85</accession>
<comment type="caution">
    <text evidence="39">The sequence shown here is derived from an EMBL/GenBank/DDBJ whole genome shotgun (WGS) entry which is preliminary data.</text>
</comment>
<dbReference type="Pfam" id="PF01030">
    <property type="entry name" value="Recep_L_domain"/>
    <property type="match status" value="2"/>
</dbReference>
<organism evidence="39 40">
    <name type="scientific">Steinernema hermaphroditum</name>
    <dbReference type="NCBI Taxonomy" id="289476"/>
    <lineage>
        <taxon>Eukaryota</taxon>
        <taxon>Metazoa</taxon>
        <taxon>Ecdysozoa</taxon>
        <taxon>Nematoda</taxon>
        <taxon>Chromadorea</taxon>
        <taxon>Rhabditida</taxon>
        <taxon>Tylenchina</taxon>
        <taxon>Panagrolaimomorpha</taxon>
        <taxon>Strongyloidoidea</taxon>
        <taxon>Steinernematidae</taxon>
        <taxon>Steinernema</taxon>
    </lineage>
</organism>
<feature type="compositionally biased region" description="Basic residues" evidence="34">
    <location>
        <begin position="873"/>
        <end position="883"/>
    </location>
</feature>
<keyword evidence="13" id="KW-0677">Repeat</keyword>
<dbReference type="InterPro" id="IPR013783">
    <property type="entry name" value="Ig-like_fold"/>
</dbReference>
<dbReference type="InterPro" id="IPR017441">
    <property type="entry name" value="Protein_kinase_ATP_BS"/>
</dbReference>
<dbReference type="InterPro" id="IPR000494">
    <property type="entry name" value="Rcpt_L-dom"/>
</dbReference>
<dbReference type="Pfam" id="PF00104">
    <property type="entry name" value="Hormone_recep"/>
    <property type="match status" value="1"/>
</dbReference>
<dbReference type="Gene3D" id="3.80.20.20">
    <property type="entry name" value="Receptor L-domain"/>
    <property type="match status" value="2"/>
</dbReference>
<dbReference type="SUPFAM" id="SSF48508">
    <property type="entry name" value="Nuclear receptor ligand-binding domain"/>
    <property type="match status" value="1"/>
</dbReference>
<dbReference type="PROSITE" id="PS50853">
    <property type="entry name" value="FN3"/>
    <property type="match status" value="1"/>
</dbReference>
<dbReference type="InterPro" id="IPR001245">
    <property type="entry name" value="Ser-Thr/Tyr_kinase_cat_dom"/>
</dbReference>
<dbReference type="Gene3D" id="3.30.200.20">
    <property type="entry name" value="Phosphorylase Kinase, domain 1"/>
    <property type="match status" value="1"/>
</dbReference>
<keyword evidence="15" id="KW-0863">Zinc-finger</keyword>
<dbReference type="PROSITE" id="PS00031">
    <property type="entry name" value="NUCLEAR_REC_DBD_1"/>
    <property type="match status" value="1"/>
</dbReference>
<evidence type="ECO:0000256" key="3">
    <source>
        <dbReference type="ARBA" id="ARBA00004479"/>
    </source>
</evidence>
<keyword evidence="20 35" id="KW-1133">Transmembrane helix</keyword>
<feature type="domain" description="Protein kinase" evidence="36">
    <location>
        <begin position="1208"/>
        <end position="1484"/>
    </location>
</feature>
<gene>
    <name evidence="39" type="ORF">QR680_007320</name>
</gene>
<evidence type="ECO:0000256" key="12">
    <source>
        <dbReference type="ARBA" id="ARBA00022729"/>
    </source>
</evidence>
<dbReference type="InterPro" id="IPR035500">
    <property type="entry name" value="NHR-like_dom_sf"/>
</dbReference>
<dbReference type="InterPro" id="IPR009030">
    <property type="entry name" value="Growth_fac_rcpt_cys_sf"/>
</dbReference>
<dbReference type="FunFam" id="1.10.510.10:FF:000554">
    <property type="entry name" value="Predicted protein"/>
    <property type="match status" value="1"/>
</dbReference>
<dbReference type="SUPFAM" id="SSF52058">
    <property type="entry name" value="L domain-like"/>
    <property type="match status" value="2"/>
</dbReference>
<dbReference type="PROSITE" id="PS00195">
    <property type="entry name" value="GLUTAREDOXIN_1"/>
    <property type="match status" value="1"/>
</dbReference>
<evidence type="ECO:0000256" key="18">
    <source>
        <dbReference type="ARBA" id="ARBA00022840"/>
    </source>
</evidence>
<evidence type="ECO:0000256" key="2">
    <source>
        <dbReference type="ARBA" id="ARBA00004123"/>
    </source>
</evidence>
<feature type="region of interest" description="Disordered" evidence="34">
    <location>
        <begin position="861"/>
        <end position="907"/>
    </location>
</feature>
<dbReference type="InterPro" id="IPR036941">
    <property type="entry name" value="Rcpt_L-dom_sf"/>
</dbReference>
<feature type="binding site" evidence="33">
    <location>
        <position position="1244"/>
    </location>
    <ligand>
        <name>ATP</name>
        <dbReference type="ChEBI" id="CHEBI:30616"/>
    </ligand>
</feature>
<keyword evidence="21" id="KW-0805">Transcription regulation</keyword>
<dbReference type="FunFam" id="3.30.50.10:FF:000030">
    <property type="entry name" value="Nuclear Hormone Receptor family"/>
    <property type="match status" value="1"/>
</dbReference>
<evidence type="ECO:0000313" key="40">
    <source>
        <dbReference type="Proteomes" id="UP001175271"/>
    </source>
</evidence>
<dbReference type="SUPFAM" id="SSF57184">
    <property type="entry name" value="Growth factor receptor domain"/>
    <property type="match status" value="1"/>
</dbReference>
<feature type="domain" description="Nuclear receptor" evidence="38">
    <location>
        <begin position="1567"/>
        <end position="1642"/>
    </location>
</feature>
<comment type="similarity">
    <text evidence="4">Belongs to the nuclear hormone receptor family.</text>
</comment>
<evidence type="ECO:0000256" key="15">
    <source>
        <dbReference type="ARBA" id="ARBA00022771"/>
    </source>
</evidence>
<dbReference type="InterPro" id="IPR011899">
    <property type="entry name" value="Glutaredoxin_euk/vir"/>
</dbReference>
<dbReference type="PRINTS" id="PR00109">
    <property type="entry name" value="TYRKINASE"/>
</dbReference>
<dbReference type="GO" id="GO:0005634">
    <property type="term" value="C:nucleus"/>
    <property type="evidence" value="ECO:0007669"/>
    <property type="project" value="UniProtKB-SubCell"/>
</dbReference>
<dbReference type="Gene3D" id="3.30.50.10">
    <property type="entry name" value="Erythroid Transcription Factor GATA-1, subunit A"/>
    <property type="match status" value="1"/>
</dbReference>
<dbReference type="PROSITE" id="PS51030">
    <property type="entry name" value="NUCLEAR_REC_DBD_2"/>
    <property type="match status" value="1"/>
</dbReference>
<evidence type="ECO:0000256" key="17">
    <source>
        <dbReference type="ARBA" id="ARBA00022833"/>
    </source>
</evidence>
<keyword evidence="10 35" id="KW-0812">Transmembrane</keyword>
<evidence type="ECO:0000313" key="39">
    <source>
        <dbReference type="EMBL" id="KAK0422025.1"/>
    </source>
</evidence>
<proteinExistence type="inferred from homology"/>
<dbReference type="InterPro" id="IPR000536">
    <property type="entry name" value="Nucl_hrmn_rcpt_lig-bd"/>
</dbReference>
<feature type="compositionally biased region" description="Basic and acidic residues" evidence="34">
    <location>
        <begin position="939"/>
        <end position="951"/>
    </location>
</feature>
<keyword evidence="26" id="KW-0804">Transcription</keyword>
<dbReference type="InterPro" id="IPR008266">
    <property type="entry name" value="Tyr_kinase_AS"/>
</dbReference>
<keyword evidence="11" id="KW-0479">Metal-binding</keyword>
<evidence type="ECO:0000256" key="29">
    <source>
        <dbReference type="ARBA" id="ARBA00023211"/>
    </source>
</evidence>
<evidence type="ECO:0000256" key="21">
    <source>
        <dbReference type="ARBA" id="ARBA00023015"/>
    </source>
</evidence>
<dbReference type="GO" id="GO:0043560">
    <property type="term" value="F:insulin receptor substrate binding"/>
    <property type="evidence" value="ECO:0007669"/>
    <property type="project" value="TreeGrafter"/>
</dbReference>
<evidence type="ECO:0000256" key="25">
    <source>
        <dbReference type="ARBA" id="ARBA00023157"/>
    </source>
</evidence>
<dbReference type="PANTHER" id="PTHR24416:SF525">
    <property type="entry name" value="INSULIN-LIKE RECEPTOR"/>
    <property type="match status" value="1"/>
</dbReference>
<dbReference type="NCBIfam" id="TIGR02180">
    <property type="entry name" value="GRX_euk"/>
    <property type="match status" value="1"/>
</dbReference>
<evidence type="ECO:0000256" key="28">
    <source>
        <dbReference type="ARBA" id="ARBA00023180"/>
    </source>
</evidence>
<dbReference type="InterPro" id="IPR006212">
    <property type="entry name" value="Furin_repeat"/>
</dbReference>
<dbReference type="InterPro" id="IPR014025">
    <property type="entry name" value="Glutaredoxin_subgr"/>
</dbReference>
<keyword evidence="7" id="KW-0597">Phosphoprotein</keyword>
<dbReference type="CDD" id="cd00063">
    <property type="entry name" value="FN3"/>
    <property type="match status" value="1"/>
</dbReference>
<evidence type="ECO:0000259" key="38">
    <source>
        <dbReference type="PROSITE" id="PS51030"/>
    </source>
</evidence>
<dbReference type="InterPro" id="IPR020635">
    <property type="entry name" value="Tyr_kinase_cat_dom"/>
</dbReference>
<dbReference type="PROSITE" id="PS00109">
    <property type="entry name" value="PROTEIN_KINASE_TYR"/>
    <property type="match status" value="1"/>
</dbReference>
<dbReference type="EC" id="2.7.10.1" evidence="5"/>
<dbReference type="InterPro" id="IPR050122">
    <property type="entry name" value="RTK"/>
</dbReference>
<dbReference type="EMBL" id="JAUCMV010000001">
    <property type="protein sequence ID" value="KAK0422025.1"/>
    <property type="molecule type" value="Genomic_DNA"/>
</dbReference>
<evidence type="ECO:0000256" key="19">
    <source>
        <dbReference type="ARBA" id="ARBA00022982"/>
    </source>
</evidence>
<evidence type="ECO:0000259" key="36">
    <source>
        <dbReference type="PROSITE" id="PS50011"/>
    </source>
</evidence>
<dbReference type="GO" id="GO:0030424">
    <property type="term" value="C:axon"/>
    <property type="evidence" value="ECO:0007669"/>
    <property type="project" value="TreeGrafter"/>
</dbReference>
<reference evidence="39" key="1">
    <citation type="submission" date="2023-06" db="EMBL/GenBank/DDBJ databases">
        <title>Genomic analysis of the entomopathogenic nematode Steinernema hermaphroditum.</title>
        <authorList>
            <person name="Schwarz E.M."/>
            <person name="Heppert J.K."/>
            <person name="Baniya A."/>
            <person name="Schwartz H.T."/>
            <person name="Tan C.-H."/>
            <person name="Antoshechkin I."/>
            <person name="Sternberg P.W."/>
            <person name="Goodrich-Blair H."/>
            <person name="Dillman A.R."/>
        </authorList>
    </citation>
    <scope>NUCLEOTIDE SEQUENCE</scope>
    <source>
        <strain evidence="39">PS9179</strain>
        <tissue evidence="39">Whole animal</tissue>
    </source>
</reference>
<dbReference type="InterPro" id="IPR002109">
    <property type="entry name" value="Glutaredoxin"/>
</dbReference>
<dbReference type="InterPro" id="IPR036249">
    <property type="entry name" value="Thioredoxin-like_sf"/>
</dbReference>
<evidence type="ECO:0000256" key="26">
    <source>
        <dbReference type="ARBA" id="ARBA00023163"/>
    </source>
</evidence>
<evidence type="ECO:0000256" key="30">
    <source>
        <dbReference type="ARBA" id="ARBA00023242"/>
    </source>
</evidence>
<keyword evidence="16" id="KW-0418">Kinase</keyword>
<keyword evidence="25" id="KW-1015">Disulfide bond</keyword>
<dbReference type="PRINTS" id="PR00047">
    <property type="entry name" value="STROIDFINGER"/>
</dbReference>
<dbReference type="InterPro" id="IPR003961">
    <property type="entry name" value="FN3_dom"/>
</dbReference>
<evidence type="ECO:0000256" key="9">
    <source>
        <dbReference type="ARBA" id="ARBA00022685"/>
    </source>
</evidence>
<dbReference type="GO" id="GO:0005009">
    <property type="term" value="F:insulin receptor activity"/>
    <property type="evidence" value="ECO:0007669"/>
    <property type="project" value="TreeGrafter"/>
</dbReference>
<keyword evidence="29" id="KW-0464">Manganese</keyword>
<evidence type="ECO:0000256" key="13">
    <source>
        <dbReference type="ARBA" id="ARBA00022737"/>
    </source>
</evidence>
<dbReference type="PROSITE" id="PS00107">
    <property type="entry name" value="PROTEIN_KINASE_ATP"/>
    <property type="match status" value="1"/>
</dbReference>
<keyword evidence="23 35" id="KW-0472">Membrane</keyword>
<evidence type="ECO:0000256" key="16">
    <source>
        <dbReference type="ARBA" id="ARBA00022777"/>
    </source>
</evidence>
<dbReference type="SUPFAM" id="SSF52833">
    <property type="entry name" value="Thioredoxin-like"/>
    <property type="match status" value="1"/>
</dbReference>
<keyword evidence="31" id="KW-0676">Redox-active center</keyword>
<dbReference type="Proteomes" id="UP001175271">
    <property type="component" value="Unassembled WGS sequence"/>
</dbReference>
<evidence type="ECO:0000256" key="10">
    <source>
        <dbReference type="ARBA" id="ARBA00022692"/>
    </source>
</evidence>
<dbReference type="SUPFAM" id="SSF56112">
    <property type="entry name" value="Protein kinase-like (PK-like)"/>
    <property type="match status" value="1"/>
</dbReference>
<keyword evidence="27" id="KW-0675">Receptor</keyword>
<evidence type="ECO:0000256" key="20">
    <source>
        <dbReference type="ARBA" id="ARBA00022989"/>
    </source>
</evidence>
<dbReference type="PANTHER" id="PTHR24416">
    <property type="entry name" value="TYROSINE-PROTEIN KINASE RECEPTOR"/>
    <property type="match status" value="1"/>
</dbReference>
<evidence type="ECO:0000256" key="35">
    <source>
        <dbReference type="SAM" id="Phobius"/>
    </source>
</evidence>
<name>A0AA39IE85_9BILA</name>
<keyword evidence="30" id="KW-0539">Nucleus</keyword>
<dbReference type="GO" id="GO:0043410">
    <property type="term" value="P:positive regulation of MAPK cascade"/>
    <property type="evidence" value="ECO:0007669"/>
    <property type="project" value="TreeGrafter"/>
</dbReference>
<keyword evidence="9" id="KW-0165">Cleavage on pair of basic residues</keyword>
<evidence type="ECO:0000259" key="37">
    <source>
        <dbReference type="PROSITE" id="PS50853"/>
    </source>
</evidence>
<evidence type="ECO:0000256" key="4">
    <source>
        <dbReference type="ARBA" id="ARBA00005993"/>
    </source>
</evidence>
<keyword evidence="6" id="KW-0813">Transport</keyword>
<dbReference type="SMART" id="SM00219">
    <property type="entry name" value="TyrKc"/>
    <property type="match status" value="1"/>
</dbReference>
<evidence type="ECO:0000256" key="34">
    <source>
        <dbReference type="SAM" id="MobiDB-lite"/>
    </source>
</evidence>
<dbReference type="CDD" id="cd03419">
    <property type="entry name" value="GRX_GRXh_1_2_like"/>
    <property type="match status" value="1"/>
</dbReference>
<evidence type="ECO:0000256" key="32">
    <source>
        <dbReference type="ARBA" id="ARBA00051243"/>
    </source>
</evidence>
<dbReference type="PROSITE" id="PS51354">
    <property type="entry name" value="GLUTAREDOXIN_2"/>
    <property type="match status" value="1"/>
</dbReference>
<dbReference type="InterPro" id="IPR036116">
    <property type="entry name" value="FN3_sf"/>
</dbReference>
<dbReference type="InterPro" id="IPR011009">
    <property type="entry name" value="Kinase-like_dom_sf"/>
</dbReference>
<dbReference type="SUPFAM" id="SSF57716">
    <property type="entry name" value="Glucocorticoid receptor-like (DNA-binding domain)"/>
    <property type="match status" value="1"/>
</dbReference>
<dbReference type="GO" id="GO:0043565">
    <property type="term" value="F:sequence-specific DNA binding"/>
    <property type="evidence" value="ECO:0007669"/>
    <property type="project" value="InterPro"/>
</dbReference>
<comment type="subcellular location">
    <subcellularLocation>
        <location evidence="3">Membrane</location>
        <topology evidence="3">Single-pass type I membrane protein</topology>
    </subcellularLocation>
    <subcellularLocation>
        <location evidence="2">Nucleus</location>
    </subcellularLocation>
</comment>
<dbReference type="Gene3D" id="1.10.565.10">
    <property type="entry name" value="Retinoid X Receptor"/>
    <property type="match status" value="1"/>
</dbReference>
<dbReference type="InterPro" id="IPR000719">
    <property type="entry name" value="Prot_kinase_dom"/>
</dbReference>
<dbReference type="GO" id="GO:0051897">
    <property type="term" value="P:positive regulation of phosphatidylinositol 3-kinase/protein kinase B signal transduction"/>
    <property type="evidence" value="ECO:0007669"/>
    <property type="project" value="TreeGrafter"/>
</dbReference>
<keyword evidence="18 33" id="KW-0067">ATP-binding</keyword>
<evidence type="ECO:0000256" key="33">
    <source>
        <dbReference type="PROSITE-ProRule" id="PRU10141"/>
    </source>
</evidence>
<feature type="transmembrane region" description="Helical" evidence="35">
    <location>
        <begin position="1139"/>
        <end position="1163"/>
    </location>
</feature>
<evidence type="ECO:0000256" key="1">
    <source>
        <dbReference type="ARBA" id="ARBA00002549"/>
    </source>
</evidence>
<evidence type="ECO:0000256" key="5">
    <source>
        <dbReference type="ARBA" id="ARBA00011902"/>
    </source>
</evidence>
<dbReference type="GO" id="GO:0008270">
    <property type="term" value="F:zinc ion binding"/>
    <property type="evidence" value="ECO:0007669"/>
    <property type="project" value="UniProtKB-KW"/>
</dbReference>
<dbReference type="CDD" id="cd05032">
    <property type="entry name" value="PTKc_InsR_like"/>
    <property type="match status" value="1"/>
</dbReference>
<keyword evidence="19" id="KW-0249">Electron transport</keyword>
<dbReference type="InterPro" id="IPR006211">
    <property type="entry name" value="Furin-like_Cys-rich_dom"/>
</dbReference>
<dbReference type="PROSITE" id="PS50011">
    <property type="entry name" value="PROTEIN_KINASE_DOM"/>
    <property type="match status" value="1"/>
</dbReference>
<evidence type="ECO:0000256" key="24">
    <source>
        <dbReference type="ARBA" id="ARBA00023137"/>
    </source>
</evidence>
<dbReference type="Gene3D" id="1.10.510.10">
    <property type="entry name" value="Transferase(Phosphotransferase) domain 1"/>
    <property type="match status" value="1"/>
</dbReference>
<dbReference type="Gene3D" id="2.10.220.10">
    <property type="entry name" value="Hormone Receptor, Insulin-like Growth Factor Receptor 1, Chain A, domain 2"/>
    <property type="match status" value="1"/>
</dbReference>
<dbReference type="GO" id="GO:0005899">
    <property type="term" value="C:insulin receptor complex"/>
    <property type="evidence" value="ECO:0007669"/>
    <property type="project" value="TreeGrafter"/>
</dbReference>
<dbReference type="CDD" id="cd00064">
    <property type="entry name" value="FU"/>
    <property type="match status" value="1"/>
</dbReference>
<comment type="function">
    <text evidence="1">Has a glutathione-disulfide oxidoreductase activity in the presence of NADPH and glutathione reductase. Reduces low molecular weight disulfides and proteins.</text>
</comment>
<dbReference type="GO" id="GO:0003700">
    <property type="term" value="F:DNA-binding transcription factor activity"/>
    <property type="evidence" value="ECO:0007669"/>
    <property type="project" value="InterPro"/>
</dbReference>
<keyword evidence="14 33" id="KW-0547">Nucleotide-binding</keyword>
<keyword evidence="40" id="KW-1185">Reference proteome</keyword>
<dbReference type="InterPro" id="IPR011767">
    <property type="entry name" value="GLR_AS"/>
</dbReference>
<evidence type="ECO:0000256" key="31">
    <source>
        <dbReference type="ARBA" id="ARBA00023284"/>
    </source>
</evidence>
<dbReference type="SMART" id="SM00399">
    <property type="entry name" value="ZnF_C4"/>
    <property type="match status" value="1"/>
</dbReference>
<sequence>MAEVKSYVDELLASKKVVVFSKSYCPYCHKAKAALKSFNLAPGALEWVDIESREDCAAIQDYMAQLTGGRSVPRVFIGGQFLGGGDDTVAAKKNGTLEKKLAECTYALSDDEIEERRCGSIDIRNAPDMMYGQNGTFSKTQEITRCTVIEGDFGISLITGTNYTDDMFLTFPYLREITGYLLVFQVNGLRSLGRMFPNLRIIGGQSMLMHYSLIIYQNYDLEDVGLTKLSVIKNGGVRITQNTKLCETRYIDWRLLTVGPVNDIRTEEEQAMGRCTQERVCDPKGQQNCSNVGGFTSCWNSKVCQKRCEYVAYEDGTVGPGCDPYGQKCHPSCLGGCSRTGDPSACHSCKRVAYNGTCVDSCPPDLYELLERRCVTEQECSNVAPRDGGANKRRMWKAINGKCHYECPAKYRQDPNDPYKCIKCMGYCPNICEGDKTIDTIANALDLKTCDVVAGYIEIDLRVGMDVVAAEKLTEAFGRIREIEKYLTIRFTPTFMNLYMFKNLQKIHGKQLYGDRYALVVIENVNLRQTFDYKNKTMEILNGTVMFHNNRMLCPQKIADFITAVNLTDKVDENDVSSLSNGERAICEDHELEVTITDVFPYGFVLRWPAFNTTNMDHRKFLGYTIYYKKVEEPNEEMSIDDDRSACSDSWTMEFLPVNTQDEQSVFSPNKKHFTGGFISGSKITPDTWYAYYVQTRLVNHRGARNAISKIYFVKTSFGTPDPPKITHIEAKSSSQIVVTWNPPEKPHGQITYYQVKLKKNPRQEEIQGDGCTVTHHTDSGLIRKPANKPFQDVIRPKKDQETCSREGCCSCMADDESKKESVFLPEHDDHDLEGVTADDIFENKIQDHVFKQRCEFHYDPMRCPPPGEMGRRPHRRKHHPHHATSSPPVDDDEDPDEPPEKTLRRRLKRRISEVSEAPQIVEKTTTQLPRTTMTTPKPVEKSNKAGIPDTKKDGRLVEYFDKKKNVTKGTYRVDSDAEMFTFNMTGTHLTVNNLTHFTSYTIMILACQNVSVKEASCSQMHDVKIMKTMLEPDKDIVDLSTLVIRNETHSKNRIFWWKHPEDPNGAILSYDVRLGISDSLVTPFHVCVNKSTFDEVQGAEIRGIPDGVYYLQVETISMATRSKPVILMNALIMNTPSFWSWKVILVICLVIVLIGILGLLGFRRYYNYYFGKHMQEYWKQTVATNPDYLSQMEVYAQDEWEIPRSALICHDEIGRGTFGKVYHGTANNFTSVNGITFGECAIKTVVDNASMSDRVHFLLEGSVMKKFNTTFIVQLYGIVSDGMPVFVVMELMAKGNLRDFLRAHRPGAEENVDNRPPPTAAQLFLWAAQIADGMSYLQSIKFCHRDLAARNCMVHENECVKIGDFGMARDIYYREYYKPTGKRLMPVRWMSPESLRDGKFTMKSDVWSYGVVLYEIATLGQQPYQGLGNDEVLGFISAQNTMAKPTHCSDFWYNLMKKCWKYDPRERPTFYHLVHYFRLHDHLPEEFVKQSFVFQEPYAFEHLWDSPYNFDPDVTEIAEPIPSQPIAMNPDMFPTEEIKLPLTVIMSPHRCRNKATPYMPSYMEKGQLCVVCNDDATGLHYKAITCEGCKGFFRRTVQKQMKYQCRDSKNCDINKNTRNVCQYCRYLKCIANGMAPELVLNDSERRAHRELIQENRGRRQCEKAMARLNAERHAVAPEVWQPFVRQISSGYAKHIDSPQQVDAANLSSLMENALRRTINFAQSFAPFHQLSFEEKRRLLVCDPYVEIELLQLANQYDSVDKCFVVDEHSRVLSEDLLKENPAFFEDFLTVADEFQALELNDVQLAVVSAILLFAKGAGESEGLDRINRALAVALQNLLTDDPNRSPDVRLGQKVTNVVARFNAFVHEHKRTNLAQLALQHFALARATAN</sequence>
<dbReference type="Pfam" id="PF00105">
    <property type="entry name" value="zf-C4"/>
    <property type="match status" value="1"/>
</dbReference>
<dbReference type="GO" id="GO:0005524">
    <property type="term" value="F:ATP binding"/>
    <property type="evidence" value="ECO:0007669"/>
    <property type="project" value="UniProtKB-UniRule"/>
</dbReference>
<dbReference type="SUPFAM" id="SSF49265">
    <property type="entry name" value="Fibronectin type III"/>
    <property type="match status" value="2"/>
</dbReference>
<comment type="catalytic activity">
    <reaction evidence="32">
        <text>L-tyrosyl-[protein] + ATP = O-phospho-L-tyrosyl-[protein] + ADP + H(+)</text>
        <dbReference type="Rhea" id="RHEA:10596"/>
        <dbReference type="Rhea" id="RHEA-COMP:10136"/>
        <dbReference type="Rhea" id="RHEA-COMP:20101"/>
        <dbReference type="ChEBI" id="CHEBI:15378"/>
        <dbReference type="ChEBI" id="CHEBI:30616"/>
        <dbReference type="ChEBI" id="CHEBI:46858"/>
        <dbReference type="ChEBI" id="CHEBI:61978"/>
        <dbReference type="ChEBI" id="CHEBI:456216"/>
        <dbReference type="EC" id="2.7.10.1"/>
    </reaction>
</comment>
<dbReference type="InterPro" id="IPR013088">
    <property type="entry name" value="Znf_NHR/GATA"/>
</dbReference>
<keyword evidence="12" id="KW-0732">Signal</keyword>
<dbReference type="Pfam" id="PF00041">
    <property type="entry name" value="fn3"/>
    <property type="match status" value="1"/>
</dbReference>
<protein>
    <recommendedName>
        <fullName evidence="5">receptor protein-tyrosine kinase</fullName>
        <ecNumber evidence="5">2.7.10.1</ecNumber>
    </recommendedName>
</protein>
<evidence type="ECO:0000256" key="11">
    <source>
        <dbReference type="ARBA" id="ARBA00022723"/>
    </source>
</evidence>
<dbReference type="Pfam" id="PF00757">
    <property type="entry name" value="Furin-like"/>
    <property type="match status" value="1"/>
</dbReference>
<dbReference type="GO" id="GO:0042593">
    <property type="term" value="P:glucose homeostasis"/>
    <property type="evidence" value="ECO:0007669"/>
    <property type="project" value="TreeGrafter"/>
</dbReference>
<feature type="region of interest" description="Disordered" evidence="34">
    <location>
        <begin position="932"/>
        <end position="951"/>
    </location>
</feature>
<keyword evidence="28" id="KW-0325">Glycoprotein</keyword>
<keyword evidence="22" id="KW-0238">DNA-binding</keyword>
<dbReference type="Gene3D" id="3.40.30.10">
    <property type="entry name" value="Glutaredoxin"/>
    <property type="match status" value="1"/>
</dbReference>
<dbReference type="Gene3D" id="2.60.40.10">
    <property type="entry name" value="Immunoglobulins"/>
    <property type="match status" value="4"/>
</dbReference>
<dbReference type="PRINTS" id="PR00160">
    <property type="entry name" value="GLUTAREDOXIN"/>
</dbReference>
<evidence type="ECO:0000256" key="8">
    <source>
        <dbReference type="ARBA" id="ARBA00022679"/>
    </source>
</evidence>